<keyword evidence="2" id="KW-0805">Transcription regulation</keyword>
<gene>
    <name evidence="5" type="ORF">JIN82_11825</name>
</gene>
<dbReference type="InterPro" id="IPR036390">
    <property type="entry name" value="WH_DNA-bd_sf"/>
</dbReference>
<dbReference type="Pfam" id="PF03965">
    <property type="entry name" value="Penicillinase_R"/>
    <property type="match status" value="1"/>
</dbReference>
<dbReference type="Gene3D" id="1.10.4040.10">
    <property type="entry name" value="Penicillinase repressor domain"/>
    <property type="match status" value="1"/>
</dbReference>
<name>A0A8J7MEI9_9BACT</name>
<evidence type="ECO:0000256" key="1">
    <source>
        <dbReference type="ARBA" id="ARBA00011046"/>
    </source>
</evidence>
<accession>A0A8J7MEI9</accession>
<evidence type="ECO:0000313" key="6">
    <source>
        <dbReference type="Proteomes" id="UP000624703"/>
    </source>
</evidence>
<dbReference type="InterPro" id="IPR005650">
    <property type="entry name" value="BlaI_family"/>
</dbReference>
<dbReference type="InterPro" id="IPR036388">
    <property type="entry name" value="WH-like_DNA-bd_sf"/>
</dbReference>
<dbReference type="Gene3D" id="1.10.10.10">
    <property type="entry name" value="Winged helix-like DNA-binding domain superfamily/Winged helix DNA-binding domain"/>
    <property type="match status" value="1"/>
</dbReference>
<organism evidence="5 6">
    <name type="scientific">Persicirhabdus sediminis</name>
    <dbReference type="NCBI Taxonomy" id="454144"/>
    <lineage>
        <taxon>Bacteria</taxon>
        <taxon>Pseudomonadati</taxon>
        <taxon>Verrucomicrobiota</taxon>
        <taxon>Verrucomicrobiia</taxon>
        <taxon>Verrucomicrobiales</taxon>
        <taxon>Verrucomicrobiaceae</taxon>
        <taxon>Persicirhabdus</taxon>
    </lineage>
</organism>
<protein>
    <submittedName>
        <fullName evidence="5">BlaI/MecI/CopY family transcriptional regulator</fullName>
    </submittedName>
</protein>
<dbReference type="SUPFAM" id="SSF46785">
    <property type="entry name" value="Winged helix' DNA-binding domain"/>
    <property type="match status" value="1"/>
</dbReference>
<dbReference type="EMBL" id="JAENIM010000041">
    <property type="protein sequence ID" value="MBK1791841.1"/>
    <property type="molecule type" value="Genomic_DNA"/>
</dbReference>
<keyword evidence="6" id="KW-1185">Reference proteome</keyword>
<reference evidence="5" key="1">
    <citation type="submission" date="2021-01" db="EMBL/GenBank/DDBJ databases">
        <title>Modified the classification status of verrucomicrobia.</title>
        <authorList>
            <person name="Feng X."/>
        </authorList>
    </citation>
    <scope>NUCLEOTIDE SEQUENCE</scope>
    <source>
        <strain evidence="5">_KCTC 22039</strain>
    </source>
</reference>
<comment type="caution">
    <text evidence="5">The sequence shown here is derived from an EMBL/GenBank/DDBJ whole genome shotgun (WGS) entry which is preliminary data.</text>
</comment>
<dbReference type="PIRSF" id="PIRSF019455">
    <property type="entry name" value="CopR_AtkY"/>
    <property type="match status" value="1"/>
</dbReference>
<proteinExistence type="inferred from homology"/>
<evidence type="ECO:0000313" key="5">
    <source>
        <dbReference type="EMBL" id="MBK1791841.1"/>
    </source>
</evidence>
<keyword evidence="3" id="KW-0238">DNA-binding</keyword>
<dbReference type="Proteomes" id="UP000624703">
    <property type="component" value="Unassembled WGS sequence"/>
</dbReference>
<dbReference type="GO" id="GO:0003677">
    <property type="term" value="F:DNA binding"/>
    <property type="evidence" value="ECO:0007669"/>
    <property type="project" value="UniProtKB-KW"/>
</dbReference>
<evidence type="ECO:0000256" key="2">
    <source>
        <dbReference type="ARBA" id="ARBA00023015"/>
    </source>
</evidence>
<dbReference type="AlphaFoldDB" id="A0A8J7MEI9"/>
<evidence type="ECO:0000256" key="4">
    <source>
        <dbReference type="ARBA" id="ARBA00023163"/>
    </source>
</evidence>
<dbReference type="GO" id="GO:0045892">
    <property type="term" value="P:negative regulation of DNA-templated transcription"/>
    <property type="evidence" value="ECO:0007669"/>
    <property type="project" value="InterPro"/>
</dbReference>
<evidence type="ECO:0000256" key="3">
    <source>
        <dbReference type="ARBA" id="ARBA00023125"/>
    </source>
</evidence>
<sequence>MSEIDTSKLSRRERQIIDILYRLGEASAKQVMEEMDDAPSYSAVRALLTTLLNKQKVTHKKQGKQYIYKPAQEQKIARKSAVKNLLSTFFDGKADQLVAMLLDPKDQQLTEEEIEKIRKSLDES</sequence>
<keyword evidence="4" id="KW-0804">Transcription</keyword>
<comment type="similarity">
    <text evidence="1">Belongs to the BlaI transcriptional regulatory family.</text>
</comment>